<reference evidence="1" key="1">
    <citation type="journal article" date="2015" name="Nature">
        <title>Complex archaea that bridge the gap between prokaryotes and eukaryotes.</title>
        <authorList>
            <person name="Spang A."/>
            <person name="Saw J.H."/>
            <person name="Jorgensen S.L."/>
            <person name="Zaremba-Niedzwiedzka K."/>
            <person name="Martijn J."/>
            <person name="Lind A.E."/>
            <person name="van Eijk R."/>
            <person name="Schleper C."/>
            <person name="Guy L."/>
            <person name="Ettema T.J."/>
        </authorList>
    </citation>
    <scope>NUCLEOTIDE SEQUENCE</scope>
</reference>
<protein>
    <submittedName>
        <fullName evidence="1">Uncharacterized protein</fullName>
    </submittedName>
</protein>
<gene>
    <name evidence="1" type="ORF">LCGC14_1868890</name>
</gene>
<accession>A0A0F9IJN3</accession>
<organism evidence="1">
    <name type="scientific">marine sediment metagenome</name>
    <dbReference type="NCBI Taxonomy" id="412755"/>
    <lineage>
        <taxon>unclassified sequences</taxon>
        <taxon>metagenomes</taxon>
        <taxon>ecological metagenomes</taxon>
    </lineage>
</organism>
<dbReference type="AlphaFoldDB" id="A0A0F9IJN3"/>
<sequence>MNITKGEWRVKTGRYQSGSSYYLNKIRVAGYEWNSIRSQGESHENNDWIGYIELPSLTNNHICSGSEIEIKDEIERIVSVWFKEALAKAEGK</sequence>
<name>A0A0F9IJN3_9ZZZZ</name>
<dbReference type="EMBL" id="LAZR01019036">
    <property type="protein sequence ID" value="KKL94025.1"/>
    <property type="molecule type" value="Genomic_DNA"/>
</dbReference>
<proteinExistence type="predicted"/>
<evidence type="ECO:0000313" key="1">
    <source>
        <dbReference type="EMBL" id="KKL94025.1"/>
    </source>
</evidence>
<comment type="caution">
    <text evidence="1">The sequence shown here is derived from an EMBL/GenBank/DDBJ whole genome shotgun (WGS) entry which is preliminary data.</text>
</comment>